<name>A0AAD9E6I9_9TELE</name>
<proteinExistence type="predicted"/>
<reference evidence="1" key="1">
    <citation type="submission" date="2023-03" db="EMBL/GenBank/DDBJ databases">
        <title>Electrophorus voltai genome.</title>
        <authorList>
            <person name="Bian C."/>
        </authorList>
    </citation>
    <scope>NUCLEOTIDE SEQUENCE</scope>
    <source>
        <strain evidence="1">CB-2022</strain>
        <tissue evidence="1">Muscle</tissue>
    </source>
</reference>
<organism evidence="1 2">
    <name type="scientific">Electrophorus voltai</name>
    <dbReference type="NCBI Taxonomy" id="2609070"/>
    <lineage>
        <taxon>Eukaryota</taxon>
        <taxon>Metazoa</taxon>
        <taxon>Chordata</taxon>
        <taxon>Craniata</taxon>
        <taxon>Vertebrata</taxon>
        <taxon>Euteleostomi</taxon>
        <taxon>Actinopterygii</taxon>
        <taxon>Neopterygii</taxon>
        <taxon>Teleostei</taxon>
        <taxon>Ostariophysi</taxon>
        <taxon>Gymnotiformes</taxon>
        <taxon>Gymnotoidei</taxon>
        <taxon>Gymnotidae</taxon>
        <taxon>Electrophorus</taxon>
    </lineage>
</organism>
<dbReference type="Proteomes" id="UP001239994">
    <property type="component" value="Unassembled WGS sequence"/>
</dbReference>
<keyword evidence="2" id="KW-1185">Reference proteome</keyword>
<comment type="caution">
    <text evidence="1">The sequence shown here is derived from an EMBL/GenBank/DDBJ whole genome shotgun (WGS) entry which is preliminary data.</text>
</comment>
<evidence type="ECO:0000313" key="2">
    <source>
        <dbReference type="Proteomes" id="UP001239994"/>
    </source>
</evidence>
<protein>
    <submittedName>
        <fullName evidence="1">Uncharacterized protein</fullName>
    </submittedName>
</protein>
<evidence type="ECO:0000313" key="1">
    <source>
        <dbReference type="EMBL" id="KAK1806881.1"/>
    </source>
</evidence>
<dbReference type="EMBL" id="JAROKS010000001">
    <property type="protein sequence ID" value="KAK1806881.1"/>
    <property type="molecule type" value="Genomic_DNA"/>
</dbReference>
<feature type="non-terminal residue" evidence="1">
    <location>
        <position position="1"/>
    </location>
</feature>
<dbReference type="AlphaFoldDB" id="A0AAD9E6I9"/>
<accession>A0AAD9E6I9</accession>
<sequence>MAAFLYFGFRTEPGAGHTLTHSHYKSNAKFFPVNRFNTGHVPEKTCLVFCGFFLNTSSRPCSSK</sequence>
<gene>
    <name evidence="1" type="ORF">P4O66_005365</name>
</gene>